<dbReference type="SUPFAM" id="SSF90123">
    <property type="entry name" value="ABC transporter transmembrane region"/>
    <property type="match status" value="1"/>
</dbReference>
<feature type="transmembrane region" description="Helical" evidence="6">
    <location>
        <begin position="93"/>
        <end position="118"/>
    </location>
</feature>
<dbReference type="InterPro" id="IPR039421">
    <property type="entry name" value="Type_1_exporter"/>
</dbReference>
<evidence type="ECO:0000256" key="5">
    <source>
        <dbReference type="SAM" id="MobiDB-lite"/>
    </source>
</evidence>
<feature type="region of interest" description="Disordered" evidence="5">
    <location>
        <begin position="1"/>
        <end position="22"/>
    </location>
</feature>
<reference evidence="8" key="1">
    <citation type="journal article" date="2009" name="Rice">
        <title>De Novo Next Generation Sequencing of Plant Genomes.</title>
        <authorList>
            <person name="Rounsley S."/>
            <person name="Marri P.R."/>
            <person name="Yu Y."/>
            <person name="He R."/>
            <person name="Sisneros N."/>
            <person name="Goicoechea J.L."/>
            <person name="Lee S.J."/>
            <person name="Angelova A."/>
            <person name="Kudrna D."/>
            <person name="Luo M."/>
            <person name="Affourtit J."/>
            <person name="Desany B."/>
            <person name="Knight J."/>
            <person name="Niazi F."/>
            <person name="Egholm M."/>
            <person name="Wing R.A."/>
        </authorList>
    </citation>
    <scope>NUCLEOTIDE SEQUENCE [LARGE SCALE GENOMIC DNA]</scope>
    <source>
        <strain evidence="8">cv. IRGC 105608</strain>
    </source>
</reference>
<dbReference type="InterPro" id="IPR011527">
    <property type="entry name" value="ABC1_TM_dom"/>
</dbReference>
<dbReference type="GO" id="GO:0005524">
    <property type="term" value="F:ATP binding"/>
    <property type="evidence" value="ECO:0007669"/>
    <property type="project" value="InterPro"/>
</dbReference>
<name>A0A0D3HT40_9ORYZ</name>
<evidence type="ECO:0000259" key="7">
    <source>
        <dbReference type="PROSITE" id="PS50929"/>
    </source>
</evidence>
<dbReference type="PaxDb" id="65489-OBART12G07900.1"/>
<dbReference type="Pfam" id="PF00664">
    <property type="entry name" value="ABC_membrane"/>
    <property type="match status" value="1"/>
</dbReference>
<reference evidence="8" key="2">
    <citation type="submission" date="2015-03" db="UniProtKB">
        <authorList>
            <consortium name="EnsemblPlants"/>
        </authorList>
    </citation>
    <scope>IDENTIFICATION</scope>
</reference>
<feature type="domain" description="ABC transmembrane type-1" evidence="7">
    <location>
        <begin position="81"/>
        <end position="170"/>
    </location>
</feature>
<dbReference type="PROSITE" id="PS50929">
    <property type="entry name" value="ABC_TM1F"/>
    <property type="match status" value="1"/>
</dbReference>
<keyword evidence="2 6" id="KW-0812">Transmembrane</keyword>
<dbReference type="Gramene" id="OBART12G07900.1">
    <property type="protein sequence ID" value="OBART12G07900.1"/>
    <property type="gene ID" value="OBART12G07900"/>
</dbReference>
<dbReference type="AlphaFoldDB" id="A0A0D3HT40"/>
<protein>
    <recommendedName>
        <fullName evidence="7">ABC transmembrane type-1 domain-containing protein</fullName>
    </recommendedName>
</protein>
<dbReference type="GO" id="GO:0140359">
    <property type="term" value="F:ABC-type transporter activity"/>
    <property type="evidence" value="ECO:0007669"/>
    <property type="project" value="InterPro"/>
</dbReference>
<organism evidence="8">
    <name type="scientific">Oryza barthii</name>
    <dbReference type="NCBI Taxonomy" id="65489"/>
    <lineage>
        <taxon>Eukaryota</taxon>
        <taxon>Viridiplantae</taxon>
        <taxon>Streptophyta</taxon>
        <taxon>Embryophyta</taxon>
        <taxon>Tracheophyta</taxon>
        <taxon>Spermatophyta</taxon>
        <taxon>Magnoliopsida</taxon>
        <taxon>Liliopsida</taxon>
        <taxon>Poales</taxon>
        <taxon>Poaceae</taxon>
        <taxon>BOP clade</taxon>
        <taxon>Oryzoideae</taxon>
        <taxon>Oryzeae</taxon>
        <taxon>Oryzinae</taxon>
        <taxon>Oryza</taxon>
    </lineage>
</organism>
<proteinExistence type="predicted"/>
<evidence type="ECO:0000256" key="2">
    <source>
        <dbReference type="ARBA" id="ARBA00022692"/>
    </source>
</evidence>
<evidence type="ECO:0000256" key="3">
    <source>
        <dbReference type="ARBA" id="ARBA00022989"/>
    </source>
</evidence>
<comment type="subcellular location">
    <subcellularLocation>
        <location evidence="1">Membrane</location>
        <topology evidence="1">Multi-pass membrane protein</topology>
    </subcellularLocation>
</comment>
<evidence type="ECO:0000256" key="4">
    <source>
        <dbReference type="ARBA" id="ARBA00023136"/>
    </source>
</evidence>
<evidence type="ECO:0000313" key="8">
    <source>
        <dbReference type="EnsemblPlants" id="OBART12G07900.1"/>
    </source>
</evidence>
<keyword evidence="9" id="KW-1185">Reference proteome</keyword>
<sequence>MSRRSTRPHYRDISSSAHRPVAGGGRRLELQSVVTDASRAIVVQRRQRRCRLRRLLRARPRRRYSDTKAAAIAATAASREVSFSRDNHEQLRISVYMAFLAAVLVVGAYLEITCWRIIGKRSALRMRREYLKAVLRQEIGFFDTEVSTGEVMHSISGDVAQIQEVMGEKVAHTQILPQIHTMLKAATAPSPLNSGRRSTTATAPPHPPAGERRGRERIKRVDREKGGNLCFDPEHDNQILPLSSTIGDNGLLAVVVTYLLCTENELTYLYMIY</sequence>
<dbReference type="eggNOG" id="KOG0055">
    <property type="taxonomic scope" value="Eukaryota"/>
</dbReference>
<dbReference type="Gene3D" id="1.20.1560.10">
    <property type="entry name" value="ABC transporter type 1, transmembrane domain"/>
    <property type="match status" value="1"/>
</dbReference>
<dbReference type="PANTHER" id="PTHR24222:SF84">
    <property type="entry name" value="ABC TRANSPORTER DOMAIN-CONTAINING PROTEIN"/>
    <property type="match status" value="1"/>
</dbReference>
<evidence type="ECO:0000256" key="6">
    <source>
        <dbReference type="SAM" id="Phobius"/>
    </source>
</evidence>
<accession>A0A0D3HT40</accession>
<keyword evidence="3 6" id="KW-1133">Transmembrane helix</keyword>
<evidence type="ECO:0000256" key="1">
    <source>
        <dbReference type="ARBA" id="ARBA00004141"/>
    </source>
</evidence>
<keyword evidence="4 6" id="KW-0472">Membrane</keyword>
<dbReference type="PANTHER" id="PTHR24222">
    <property type="entry name" value="ABC TRANSPORTER B FAMILY"/>
    <property type="match status" value="1"/>
</dbReference>
<dbReference type="Proteomes" id="UP000026960">
    <property type="component" value="Chromosome 12"/>
</dbReference>
<dbReference type="GO" id="GO:0005886">
    <property type="term" value="C:plasma membrane"/>
    <property type="evidence" value="ECO:0007669"/>
    <property type="project" value="TreeGrafter"/>
</dbReference>
<feature type="region of interest" description="Disordered" evidence="5">
    <location>
        <begin position="189"/>
        <end position="215"/>
    </location>
</feature>
<dbReference type="STRING" id="65489.A0A0D3HT40"/>
<dbReference type="EnsemblPlants" id="OBART12G07900.1">
    <property type="protein sequence ID" value="OBART12G07900.1"/>
    <property type="gene ID" value="OBART12G07900"/>
</dbReference>
<dbReference type="InterPro" id="IPR036640">
    <property type="entry name" value="ABC1_TM_sf"/>
</dbReference>
<evidence type="ECO:0000313" key="9">
    <source>
        <dbReference type="Proteomes" id="UP000026960"/>
    </source>
</evidence>